<proteinExistence type="predicted"/>
<evidence type="ECO:0000256" key="1">
    <source>
        <dbReference type="SAM" id="MobiDB-lite"/>
    </source>
</evidence>
<accession>A0ABX1VMD1</accession>
<feature type="compositionally biased region" description="Basic residues" evidence="1">
    <location>
        <begin position="510"/>
        <end position="521"/>
    </location>
</feature>
<protein>
    <submittedName>
        <fullName evidence="2">Uncharacterized protein</fullName>
    </submittedName>
</protein>
<feature type="region of interest" description="Disordered" evidence="1">
    <location>
        <begin position="70"/>
        <end position="93"/>
    </location>
</feature>
<feature type="compositionally biased region" description="Basic and acidic residues" evidence="1">
    <location>
        <begin position="438"/>
        <end position="452"/>
    </location>
</feature>
<feature type="compositionally biased region" description="Basic and acidic residues" evidence="1">
    <location>
        <begin position="367"/>
        <end position="379"/>
    </location>
</feature>
<dbReference type="EMBL" id="WTPX01000180">
    <property type="protein sequence ID" value="NNJ27661.1"/>
    <property type="molecule type" value="Genomic_DNA"/>
</dbReference>
<organism evidence="2 3">
    <name type="scientific">Alienimonas chondri</name>
    <dbReference type="NCBI Taxonomy" id="2681879"/>
    <lineage>
        <taxon>Bacteria</taxon>
        <taxon>Pseudomonadati</taxon>
        <taxon>Planctomycetota</taxon>
        <taxon>Planctomycetia</taxon>
        <taxon>Planctomycetales</taxon>
        <taxon>Planctomycetaceae</taxon>
        <taxon>Alienimonas</taxon>
    </lineage>
</organism>
<reference evidence="2 3" key="1">
    <citation type="journal article" date="2020" name="Syst. Appl. Microbiol.">
        <title>Alienimonas chondri sp. nov., a novel planctomycete isolated from the biofilm of the red alga Chondrus crispus.</title>
        <authorList>
            <person name="Vitorino I."/>
            <person name="Albuquerque L."/>
            <person name="Wiegand S."/>
            <person name="Kallscheuer N."/>
            <person name="da Costa M.S."/>
            <person name="Lobo-da-Cunha A."/>
            <person name="Jogler C."/>
            <person name="Lage O.M."/>
        </authorList>
    </citation>
    <scope>NUCLEOTIDE SEQUENCE [LARGE SCALE GENOMIC DNA]</scope>
    <source>
        <strain evidence="2 3">LzC2</strain>
    </source>
</reference>
<sequence>MSPGHAGVGLLERTEEPLQILLRDAAAGVFHGELQLARGFVIAHPQADLALESELHRVRQQVRQHLPQAGRIGHHGPRHVRGDLGADRDPLPGRRRGLFGDQFAGQRDELHGNPLREELAGFDLGQIEDLIDEPQQVLAVSPDRAAVFRQVRVAVPRPGPAVPGGSRGEIGVPQDRRQRGTQFVAHIRQELAFRTIRSLRGDLGVSQFRFHAHPLRDVDGRAMEQPRIAVLAPDDSSTGGDPSQPIVADRNPHVGLKRLIFVAEPARVPGVDERFFECGPQGVAIVRVDGRVELRRLNPGLRGARRQPPDSFQPDADANAILLQIPNPGAGVGGGLGQFLLQPRLGRGAIGSCRGGGQLQQLRSRPQKADRRAHGDCRRRGFPQTRKTVDRLPEDHRLDQMSEPAHQDEQREGGGQLGKGDRVREALARRALRLFGPPEHHAQQTERDRQVGEKNQPVADDMQPAERFGPTPAVPAGRKVGGVEQLPEERGGALGSQFPAVFRDGGAGRAGRRGHGRRNRREIHGPRWRADPTIGPRCRALSNSLRSRTRTAPTIAASSAPIAGTALRPSGLSR</sequence>
<evidence type="ECO:0000313" key="2">
    <source>
        <dbReference type="EMBL" id="NNJ27661.1"/>
    </source>
</evidence>
<evidence type="ECO:0000313" key="3">
    <source>
        <dbReference type="Proteomes" id="UP000609651"/>
    </source>
</evidence>
<gene>
    <name evidence="2" type="ORF">LzC2_37690</name>
</gene>
<comment type="caution">
    <text evidence="2">The sequence shown here is derived from an EMBL/GenBank/DDBJ whole genome shotgun (WGS) entry which is preliminary data.</text>
</comment>
<feature type="compositionally biased region" description="Basic and acidic residues" evidence="1">
    <location>
        <begin position="80"/>
        <end position="92"/>
    </location>
</feature>
<feature type="compositionally biased region" description="Low complexity" evidence="1">
    <location>
        <begin position="550"/>
        <end position="563"/>
    </location>
</feature>
<feature type="region of interest" description="Disordered" evidence="1">
    <location>
        <begin position="433"/>
        <end position="574"/>
    </location>
</feature>
<feature type="region of interest" description="Disordered" evidence="1">
    <location>
        <begin position="354"/>
        <end position="421"/>
    </location>
</feature>
<dbReference type="Proteomes" id="UP000609651">
    <property type="component" value="Unassembled WGS sequence"/>
</dbReference>
<name>A0ABX1VMD1_9PLAN</name>
<feature type="compositionally biased region" description="Basic and acidic residues" evidence="1">
    <location>
        <begin position="387"/>
        <end position="412"/>
    </location>
</feature>
<keyword evidence="3" id="KW-1185">Reference proteome</keyword>